<dbReference type="Proteomes" id="UP001418444">
    <property type="component" value="Unassembled WGS sequence"/>
</dbReference>
<keyword evidence="1" id="KW-1133">Transmembrane helix</keyword>
<dbReference type="RefSeq" id="WP_344784776.1">
    <property type="nucleotide sequence ID" value="NZ_BAAAZW010000008.1"/>
</dbReference>
<sequence length="174" mass="17348">MSAPDPSLLPRLRAVTVGAVGTGTGVSAHAQGHGALPDGSGLLVIAAAGLALGLVAGRTGTTAAAPWRLLPLLAGGQLLVHFLLIALTGHHHQLITTPMAAMHTVGTLAALGLIVAAERLVRAVAGLARSLAALCTPIPVAVRAVPAVLRTRVVAPQPLRHLGTVGTRGPPVLV</sequence>
<feature type="transmembrane region" description="Helical" evidence="1">
    <location>
        <begin position="100"/>
        <end position="121"/>
    </location>
</feature>
<keyword evidence="3" id="KW-1185">Reference proteome</keyword>
<evidence type="ECO:0000313" key="2">
    <source>
        <dbReference type="EMBL" id="GAA3965467.1"/>
    </source>
</evidence>
<name>A0ABP7PGV1_9ACTN</name>
<comment type="caution">
    <text evidence="2">The sequence shown here is derived from an EMBL/GenBank/DDBJ whole genome shotgun (WGS) entry which is preliminary data.</text>
</comment>
<keyword evidence="1" id="KW-0472">Membrane</keyword>
<evidence type="ECO:0000313" key="3">
    <source>
        <dbReference type="Proteomes" id="UP001418444"/>
    </source>
</evidence>
<accession>A0ABP7PGV1</accession>
<feature type="transmembrane region" description="Helical" evidence="1">
    <location>
        <begin position="69"/>
        <end position="88"/>
    </location>
</feature>
<evidence type="ECO:0000256" key="1">
    <source>
        <dbReference type="SAM" id="Phobius"/>
    </source>
</evidence>
<organism evidence="2 3">
    <name type="scientific">Gordonia caeni</name>
    <dbReference type="NCBI Taxonomy" id="1007097"/>
    <lineage>
        <taxon>Bacteria</taxon>
        <taxon>Bacillati</taxon>
        <taxon>Actinomycetota</taxon>
        <taxon>Actinomycetes</taxon>
        <taxon>Mycobacteriales</taxon>
        <taxon>Gordoniaceae</taxon>
        <taxon>Gordonia</taxon>
    </lineage>
</organism>
<gene>
    <name evidence="2" type="ORF">GCM10022231_27780</name>
</gene>
<proteinExistence type="predicted"/>
<keyword evidence="1" id="KW-0812">Transmembrane</keyword>
<reference evidence="3" key="1">
    <citation type="journal article" date="2019" name="Int. J. Syst. Evol. Microbiol.">
        <title>The Global Catalogue of Microorganisms (GCM) 10K type strain sequencing project: providing services to taxonomists for standard genome sequencing and annotation.</title>
        <authorList>
            <consortium name="The Broad Institute Genomics Platform"/>
            <consortium name="The Broad Institute Genome Sequencing Center for Infectious Disease"/>
            <person name="Wu L."/>
            <person name="Ma J."/>
        </authorList>
    </citation>
    <scope>NUCLEOTIDE SEQUENCE [LARGE SCALE GENOMIC DNA]</scope>
    <source>
        <strain evidence="3">JCM 16923</strain>
    </source>
</reference>
<dbReference type="EMBL" id="BAAAZW010000008">
    <property type="protein sequence ID" value="GAA3965467.1"/>
    <property type="molecule type" value="Genomic_DNA"/>
</dbReference>
<protein>
    <submittedName>
        <fullName evidence="2">Uncharacterized protein</fullName>
    </submittedName>
</protein>
<feature type="transmembrane region" description="Helical" evidence="1">
    <location>
        <begin position="39"/>
        <end position="57"/>
    </location>
</feature>